<dbReference type="InterPro" id="IPR036852">
    <property type="entry name" value="Peptidase_S8/S53_dom_sf"/>
</dbReference>
<dbReference type="EMBL" id="JAPYYP010000033">
    <property type="protein sequence ID" value="MDA5110514.1"/>
    <property type="molecule type" value="Genomic_DNA"/>
</dbReference>
<dbReference type="PRINTS" id="PR00723">
    <property type="entry name" value="SUBTILISIN"/>
</dbReference>
<evidence type="ECO:0000313" key="10">
    <source>
        <dbReference type="Proteomes" id="UP001151071"/>
    </source>
</evidence>
<dbReference type="PROSITE" id="PS00138">
    <property type="entry name" value="SUBTILASE_SER"/>
    <property type="match status" value="1"/>
</dbReference>
<dbReference type="InterPro" id="IPR023827">
    <property type="entry name" value="Peptidase_S8_Asp-AS"/>
</dbReference>
<dbReference type="InterPro" id="IPR000209">
    <property type="entry name" value="Peptidase_S8/S53_dom"/>
</dbReference>
<dbReference type="GO" id="GO:0006508">
    <property type="term" value="P:proteolysis"/>
    <property type="evidence" value="ECO:0007669"/>
    <property type="project" value="UniProtKB-KW"/>
</dbReference>
<comment type="caution">
    <text evidence="9">The sequence shown here is derived from an EMBL/GenBank/DDBJ whole genome shotgun (WGS) entry which is preliminary data.</text>
</comment>
<feature type="active site" description="Charge relay system" evidence="6">
    <location>
        <position position="131"/>
    </location>
</feature>
<sequence>MKILTFHHQAPFADILAELKEKLATRAVKQPWRCFDDVSCMCVRDELFQMYQDHFLRHNPIVEENVVVSVHTEEEVPWGVKYVGAERMWKRSKGTGVKIAVIDTGIDRSHFELRDRVKGGIELVRGKRNGHGTHVAGIIVAEMNQRGIVGVSPEADLYDVRTFREDGTATLSDIMRALNWSIEHNMEIINMSFGMPQYSEALARIVKKAADRGIVMVASAGNNGGTVEYPARYREVIGVGAVGQNGKLAEFSSRGKGMTTTAPGVDILSTWPGNSFKKLNGTSMAAPHVTGLIALRLARRKKTAAS</sequence>
<keyword evidence="3" id="KW-0479">Metal-binding</keyword>
<keyword evidence="10" id="KW-1185">Reference proteome</keyword>
<evidence type="ECO:0000313" key="9">
    <source>
        <dbReference type="EMBL" id="MDA5110514.1"/>
    </source>
</evidence>
<evidence type="ECO:0000259" key="8">
    <source>
        <dbReference type="Pfam" id="PF00082"/>
    </source>
</evidence>
<reference evidence="9" key="1">
    <citation type="submission" date="2022-12" db="EMBL/GenBank/DDBJ databases">
        <title>Draft genome sequence of the thermophilic strain Brevibacillus thermoruber HT42, isolated from Los Humeros, Puebla, Mexico, with biotechnological potential.</title>
        <authorList>
            <person name="Lara Sanchez J."/>
            <person name="Solis Palacios R."/>
            <person name="Bustos Baena A.S."/>
            <person name="Ruz Baez A.E."/>
            <person name="Espinosa Luna G."/>
            <person name="Oliart Ros R.M."/>
        </authorList>
    </citation>
    <scope>NUCLEOTIDE SEQUENCE</scope>
    <source>
        <strain evidence="9">HT42</strain>
    </source>
</reference>
<dbReference type="Pfam" id="PF00082">
    <property type="entry name" value="Peptidase_S8"/>
    <property type="match status" value="1"/>
</dbReference>
<accession>A0A9X3TU72</accession>
<feature type="active site" description="Charge relay system" evidence="6">
    <location>
        <position position="283"/>
    </location>
</feature>
<dbReference type="GO" id="GO:0004252">
    <property type="term" value="F:serine-type endopeptidase activity"/>
    <property type="evidence" value="ECO:0007669"/>
    <property type="project" value="UniProtKB-UniRule"/>
</dbReference>
<feature type="domain" description="Peptidase S8/S53" evidence="8">
    <location>
        <begin position="94"/>
        <end position="300"/>
    </location>
</feature>
<name>A0A9X3TU72_9BACL</name>
<dbReference type="AlphaFoldDB" id="A0A9X3TU72"/>
<evidence type="ECO:0000256" key="3">
    <source>
        <dbReference type="ARBA" id="ARBA00022723"/>
    </source>
</evidence>
<comment type="similarity">
    <text evidence="1 6 7">Belongs to the peptidase S8 family.</text>
</comment>
<keyword evidence="2 6" id="KW-0645">Protease</keyword>
<dbReference type="InterPro" id="IPR015500">
    <property type="entry name" value="Peptidase_S8_subtilisin-rel"/>
</dbReference>
<dbReference type="PROSITE" id="PS00136">
    <property type="entry name" value="SUBTILASE_ASP"/>
    <property type="match status" value="1"/>
</dbReference>
<keyword evidence="4 6" id="KW-0378">Hydrolase</keyword>
<dbReference type="Proteomes" id="UP001151071">
    <property type="component" value="Unassembled WGS sequence"/>
</dbReference>
<proteinExistence type="inferred from homology"/>
<dbReference type="CDD" id="cd07477">
    <property type="entry name" value="Peptidases_S8_Subtilisin_subset"/>
    <property type="match status" value="1"/>
</dbReference>
<keyword evidence="5 6" id="KW-0720">Serine protease</keyword>
<organism evidence="9 10">
    <name type="scientific">Brevibacillus thermoruber</name>
    <dbReference type="NCBI Taxonomy" id="33942"/>
    <lineage>
        <taxon>Bacteria</taxon>
        <taxon>Bacillati</taxon>
        <taxon>Bacillota</taxon>
        <taxon>Bacilli</taxon>
        <taxon>Bacillales</taxon>
        <taxon>Paenibacillaceae</taxon>
        <taxon>Brevibacillus</taxon>
    </lineage>
</organism>
<evidence type="ECO:0000256" key="4">
    <source>
        <dbReference type="ARBA" id="ARBA00022801"/>
    </source>
</evidence>
<dbReference type="PROSITE" id="PS51892">
    <property type="entry name" value="SUBTILASE"/>
    <property type="match status" value="1"/>
</dbReference>
<dbReference type="PANTHER" id="PTHR43806">
    <property type="entry name" value="PEPTIDASE S8"/>
    <property type="match status" value="1"/>
</dbReference>
<dbReference type="PROSITE" id="PS00137">
    <property type="entry name" value="SUBTILASE_HIS"/>
    <property type="match status" value="1"/>
</dbReference>
<protein>
    <submittedName>
        <fullName evidence="9">S8 family peptidase</fullName>
    </submittedName>
</protein>
<dbReference type="InterPro" id="IPR023828">
    <property type="entry name" value="Peptidase_S8_Ser-AS"/>
</dbReference>
<evidence type="ECO:0000256" key="6">
    <source>
        <dbReference type="PROSITE-ProRule" id="PRU01240"/>
    </source>
</evidence>
<dbReference type="InterPro" id="IPR034202">
    <property type="entry name" value="Subtilisin_Carlsberg-like"/>
</dbReference>
<dbReference type="RefSeq" id="WP_029099370.1">
    <property type="nucleotide sequence ID" value="NZ_JAPYYP010000033.1"/>
</dbReference>
<dbReference type="InterPro" id="IPR050131">
    <property type="entry name" value="Peptidase_S8_subtilisin-like"/>
</dbReference>
<dbReference type="GO" id="GO:0046872">
    <property type="term" value="F:metal ion binding"/>
    <property type="evidence" value="ECO:0007669"/>
    <property type="project" value="UniProtKB-KW"/>
</dbReference>
<feature type="active site" description="Charge relay system" evidence="6">
    <location>
        <position position="103"/>
    </location>
</feature>
<evidence type="ECO:0000256" key="7">
    <source>
        <dbReference type="RuleBase" id="RU003355"/>
    </source>
</evidence>
<gene>
    <name evidence="9" type="ORF">O3V59_19430</name>
</gene>
<dbReference type="SUPFAM" id="SSF52743">
    <property type="entry name" value="Subtilisin-like"/>
    <property type="match status" value="1"/>
</dbReference>
<dbReference type="PANTHER" id="PTHR43806:SF11">
    <property type="entry name" value="CEREVISIN-RELATED"/>
    <property type="match status" value="1"/>
</dbReference>
<evidence type="ECO:0000256" key="5">
    <source>
        <dbReference type="ARBA" id="ARBA00022825"/>
    </source>
</evidence>
<evidence type="ECO:0000256" key="2">
    <source>
        <dbReference type="ARBA" id="ARBA00022670"/>
    </source>
</evidence>
<evidence type="ECO:0000256" key="1">
    <source>
        <dbReference type="ARBA" id="ARBA00011073"/>
    </source>
</evidence>
<dbReference type="Gene3D" id="3.40.50.200">
    <property type="entry name" value="Peptidase S8/S53 domain"/>
    <property type="match status" value="1"/>
</dbReference>
<dbReference type="InterPro" id="IPR022398">
    <property type="entry name" value="Peptidase_S8_His-AS"/>
</dbReference>